<dbReference type="Proteomes" id="UP001497623">
    <property type="component" value="Unassembled WGS sequence"/>
</dbReference>
<feature type="non-terminal residue" evidence="2">
    <location>
        <position position="151"/>
    </location>
</feature>
<evidence type="ECO:0008006" key="4">
    <source>
        <dbReference type="Google" id="ProtNLM"/>
    </source>
</evidence>
<dbReference type="AlphaFoldDB" id="A0AAV2SQ84"/>
<keyword evidence="3" id="KW-1185">Reference proteome</keyword>
<keyword evidence="1" id="KW-1133">Transmembrane helix</keyword>
<keyword evidence="1" id="KW-0812">Transmembrane</keyword>
<name>A0AAV2SQ84_MEGNR</name>
<feature type="non-terminal residue" evidence="2">
    <location>
        <position position="1"/>
    </location>
</feature>
<dbReference type="EMBL" id="CAXKWB010105674">
    <property type="protein sequence ID" value="CAL4228491.1"/>
    <property type="molecule type" value="Genomic_DNA"/>
</dbReference>
<proteinExistence type="predicted"/>
<keyword evidence="1" id="KW-0472">Membrane</keyword>
<feature type="transmembrane region" description="Helical" evidence="1">
    <location>
        <begin position="117"/>
        <end position="137"/>
    </location>
</feature>
<reference evidence="2 3" key="1">
    <citation type="submission" date="2024-05" db="EMBL/GenBank/DDBJ databases">
        <authorList>
            <person name="Wallberg A."/>
        </authorList>
    </citation>
    <scope>NUCLEOTIDE SEQUENCE [LARGE SCALE GENOMIC DNA]</scope>
</reference>
<evidence type="ECO:0000313" key="2">
    <source>
        <dbReference type="EMBL" id="CAL4228491.1"/>
    </source>
</evidence>
<comment type="caution">
    <text evidence="2">The sequence shown here is derived from an EMBL/GenBank/DDBJ whole genome shotgun (WGS) entry which is preliminary data.</text>
</comment>
<evidence type="ECO:0000256" key="1">
    <source>
        <dbReference type="SAM" id="Phobius"/>
    </source>
</evidence>
<sequence>SLWVLYPSVLGYIGLSSDTFFYNTSIKITLLVLYILQMLPYAWLVMNFLINFKVWRIGTMDSLVEKETWENSSKKSKIMFTILEDIPQIMLHSIFISNSVIAHDDSAYYAGIDMLNIGSYLGVISSAASIALTLTLFKGLPNFKATAIQFS</sequence>
<organism evidence="2 3">
    <name type="scientific">Meganyctiphanes norvegica</name>
    <name type="common">Northern krill</name>
    <name type="synonym">Thysanopoda norvegica</name>
    <dbReference type="NCBI Taxonomy" id="48144"/>
    <lineage>
        <taxon>Eukaryota</taxon>
        <taxon>Metazoa</taxon>
        <taxon>Ecdysozoa</taxon>
        <taxon>Arthropoda</taxon>
        <taxon>Crustacea</taxon>
        <taxon>Multicrustacea</taxon>
        <taxon>Malacostraca</taxon>
        <taxon>Eumalacostraca</taxon>
        <taxon>Eucarida</taxon>
        <taxon>Euphausiacea</taxon>
        <taxon>Euphausiidae</taxon>
        <taxon>Meganyctiphanes</taxon>
    </lineage>
</organism>
<feature type="transmembrane region" description="Helical" evidence="1">
    <location>
        <begin position="28"/>
        <end position="50"/>
    </location>
</feature>
<evidence type="ECO:0000313" key="3">
    <source>
        <dbReference type="Proteomes" id="UP001497623"/>
    </source>
</evidence>
<protein>
    <recommendedName>
        <fullName evidence="4">MATE family efflux transporter</fullName>
    </recommendedName>
</protein>
<gene>
    <name evidence="2" type="ORF">MNOR_LOCUS39603</name>
</gene>
<accession>A0AAV2SQ84</accession>